<reference evidence="3 4" key="1">
    <citation type="journal article" date="2012" name="J. Bacteriol.">
        <title>Complete Genome Sequence of the Naphthalene-Degrading Bacterium Pseudomonas stutzeri AN10 (CCUG 29243).</title>
        <authorList>
            <person name="Brunet-Galmes I."/>
            <person name="Busquets A."/>
            <person name="Pena A."/>
            <person name="Gomila M."/>
            <person name="Nogales B."/>
            <person name="Garcia-Valdes E."/>
            <person name="Lalucat J."/>
            <person name="Bennasar A."/>
            <person name="Bosch R."/>
        </authorList>
    </citation>
    <scope>NUCLEOTIDE SEQUENCE [LARGE SCALE GENOMIC DNA]</scope>
    <source>
        <strain evidence="3 4">CCUG 29243</strain>
    </source>
</reference>
<feature type="domain" description="HMA" evidence="2">
    <location>
        <begin position="28"/>
        <end position="91"/>
    </location>
</feature>
<accession>I4CVH1</accession>
<dbReference type="EMBL" id="CP003677">
    <property type="protein sequence ID" value="AFM34078.1"/>
    <property type="molecule type" value="Genomic_DNA"/>
</dbReference>
<dbReference type="Pfam" id="PF00403">
    <property type="entry name" value="HMA"/>
    <property type="match status" value="1"/>
</dbReference>
<gene>
    <name evidence="3" type="ORF">A458_14245</name>
</gene>
<dbReference type="Proteomes" id="UP000006063">
    <property type="component" value="Chromosome"/>
</dbReference>
<name>I4CVH1_STUST</name>
<dbReference type="CDD" id="cd00371">
    <property type="entry name" value="HMA"/>
    <property type="match status" value="1"/>
</dbReference>
<evidence type="ECO:0000256" key="1">
    <source>
        <dbReference type="ARBA" id="ARBA00022723"/>
    </source>
</evidence>
<evidence type="ECO:0000259" key="2">
    <source>
        <dbReference type="PROSITE" id="PS50846"/>
    </source>
</evidence>
<sequence length="111" mass="11515">MRLDLAIASRLSIKPVLPDWLTEDHPMTSIQLKVSGMTCGACVRHVTAALQPLAGVERVEVDLAAGLARIDGTADSAELIAALDEAGYPAEVTTDSPAPTPRKTGCGCGCN</sequence>
<dbReference type="GO" id="GO:0046872">
    <property type="term" value="F:metal ion binding"/>
    <property type="evidence" value="ECO:0007669"/>
    <property type="project" value="UniProtKB-KW"/>
</dbReference>
<dbReference type="InterPro" id="IPR017969">
    <property type="entry name" value="Heavy-metal-associated_CS"/>
</dbReference>
<evidence type="ECO:0000313" key="4">
    <source>
        <dbReference type="Proteomes" id="UP000006063"/>
    </source>
</evidence>
<proteinExistence type="predicted"/>
<protein>
    <submittedName>
        <fullName evidence="3">Copper-binding protein</fullName>
    </submittedName>
</protein>
<organism evidence="3 4">
    <name type="scientific">Stutzerimonas stutzeri CCUG 29243</name>
    <dbReference type="NCBI Taxonomy" id="1196835"/>
    <lineage>
        <taxon>Bacteria</taxon>
        <taxon>Pseudomonadati</taxon>
        <taxon>Pseudomonadota</taxon>
        <taxon>Gammaproteobacteria</taxon>
        <taxon>Pseudomonadales</taxon>
        <taxon>Pseudomonadaceae</taxon>
        <taxon>Stutzerimonas</taxon>
    </lineage>
</organism>
<dbReference type="PROSITE" id="PS50846">
    <property type="entry name" value="HMA_2"/>
    <property type="match status" value="1"/>
</dbReference>
<dbReference type="PROSITE" id="PS01047">
    <property type="entry name" value="HMA_1"/>
    <property type="match status" value="1"/>
</dbReference>
<keyword evidence="1" id="KW-0479">Metal-binding</keyword>
<dbReference type="KEGG" id="psc:A458_14245"/>
<dbReference type="Gene3D" id="3.30.70.100">
    <property type="match status" value="1"/>
</dbReference>
<dbReference type="eggNOG" id="COG2608">
    <property type="taxonomic scope" value="Bacteria"/>
</dbReference>
<dbReference type="HOGENOM" id="CLU_134973_5_1_6"/>
<dbReference type="InterPro" id="IPR006121">
    <property type="entry name" value="HMA_dom"/>
</dbReference>
<dbReference type="InterPro" id="IPR036163">
    <property type="entry name" value="HMA_dom_sf"/>
</dbReference>
<dbReference type="SUPFAM" id="SSF55008">
    <property type="entry name" value="HMA, heavy metal-associated domain"/>
    <property type="match status" value="1"/>
</dbReference>
<evidence type="ECO:0000313" key="3">
    <source>
        <dbReference type="EMBL" id="AFM34078.1"/>
    </source>
</evidence>
<dbReference type="AlphaFoldDB" id="I4CVH1"/>
<dbReference type="PATRIC" id="fig|1196835.3.peg.2868"/>